<keyword evidence="9" id="KW-1185">Reference proteome</keyword>
<keyword evidence="3" id="KW-0813">Transport</keyword>
<dbReference type="AlphaFoldDB" id="A8Q6P5"/>
<dbReference type="KEGG" id="mgl:MGL_3025"/>
<dbReference type="OMA" id="HEANQVM"/>
<dbReference type="OrthoDB" id="441172at2759"/>
<dbReference type="GO" id="GO:0005771">
    <property type="term" value="C:multivesicular body"/>
    <property type="evidence" value="ECO:0007669"/>
    <property type="project" value="TreeGrafter"/>
</dbReference>
<dbReference type="STRING" id="425265.A8Q6P5"/>
<dbReference type="PANTHER" id="PTHR22761:SF5">
    <property type="entry name" value="CHARGED MULTIVESICULAR BODY PROTEIN 6"/>
    <property type="match status" value="1"/>
</dbReference>
<comment type="similarity">
    <text evidence="2">Belongs to the SNF7 family.</text>
</comment>
<dbReference type="FunCoup" id="A8Q6P5">
    <property type="interactions" value="251"/>
</dbReference>
<protein>
    <submittedName>
        <fullName evidence="8">Uncharacterized protein</fullName>
    </submittedName>
</protein>
<dbReference type="GO" id="GO:0006900">
    <property type="term" value="P:vesicle budding from membrane"/>
    <property type="evidence" value="ECO:0007669"/>
    <property type="project" value="TreeGrafter"/>
</dbReference>
<proteinExistence type="inferred from homology"/>
<dbReference type="Pfam" id="PF03357">
    <property type="entry name" value="Snf7"/>
    <property type="match status" value="1"/>
</dbReference>
<evidence type="ECO:0000256" key="1">
    <source>
        <dbReference type="ARBA" id="ARBA00004608"/>
    </source>
</evidence>
<keyword evidence="4" id="KW-0967">Endosome</keyword>
<evidence type="ECO:0000313" key="8">
    <source>
        <dbReference type="EMBL" id="EDP42825.1"/>
    </source>
</evidence>
<keyword evidence="6" id="KW-0472">Membrane</keyword>
<sequence>MGAGHSRDLQVVLEREHEVAKIAIREGKKERARLALRQRAYQNGLISKTDQQLATLQELVSNIEFAQLEQSIIYGLTQGNQVLKQIHRETSLERVEHLMEETAESQTYQREIDQMLSSTLSADEQQAVEDELEQLVFQAQQEKIALSGSQPAAKLPSVPTNIPTPASSDSTTVVNTSPERQAILEGL</sequence>
<evidence type="ECO:0000256" key="2">
    <source>
        <dbReference type="ARBA" id="ARBA00006190"/>
    </source>
</evidence>
<dbReference type="EMBL" id="AAYY01000010">
    <property type="protein sequence ID" value="EDP42825.1"/>
    <property type="molecule type" value="Genomic_DNA"/>
</dbReference>
<comment type="caution">
    <text evidence="8">The sequence shown here is derived from an EMBL/GenBank/DDBJ whole genome shotgun (WGS) entry which is preliminary data.</text>
</comment>
<dbReference type="Proteomes" id="UP000008837">
    <property type="component" value="Unassembled WGS sequence"/>
</dbReference>
<evidence type="ECO:0000256" key="7">
    <source>
        <dbReference type="SAM" id="MobiDB-lite"/>
    </source>
</evidence>
<dbReference type="GO" id="GO:0015031">
    <property type="term" value="P:protein transport"/>
    <property type="evidence" value="ECO:0007669"/>
    <property type="project" value="UniProtKB-KW"/>
</dbReference>
<gene>
    <name evidence="8" type="ORF">MGL_3025</name>
</gene>
<evidence type="ECO:0000256" key="6">
    <source>
        <dbReference type="ARBA" id="ARBA00023136"/>
    </source>
</evidence>
<dbReference type="InParanoid" id="A8Q6P5"/>
<dbReference type="Gene3D" id="6.10.140.1230">
    <property type="match status" value="1"/>
</dbReference>
<dbReference type="PANTHER" id="PTHR22761">
    <property type="entry name" value="CHARGED MULTIVESICULAR BODY PROTEIN"/>
    <property type="match status" value="1"/>
</dbReference>
<dbReference type="GO" id="GO:0032511">
    <property type="term" value="P:late endosome to vacuole transport via multivesicular body sorting pathway"/>
    <property type="evidence" value="ECO:0007669"/>
    <property type="project" value="TreeGrafter"/>
</dbReference>
<keyword evidence="5" id="KW-0653">Protein transport</keyword>
<evidence type="ECO:0000313" key="9">
    <source>
        <dbReference type="Proteomes" id="UP000008837"/>
    </source>
</evidence>
<feature type="region of interest" description="Disordered" evidence="7">
    <location>
        <begin position="148"/>
        <end position="187"/>
    </location>
</feature>
<evidence type="ECO:0000256" key="5">
    <source>
        <dbReference type="ARBA" id="ARBA00022927"/>
    </source>
</evidence>
<reference evidence="8 9" key="1">
    <citation type="journal article" date="2007" name="Proc. Natl. Acad. Sci. U.S.A.">
        <title>Dandruff-associated Malassezia genomes reveal convergent and divergent virulence traits shared with plant and human fungal pathogens.</title>
        <authorList>
            <person name="Xu J."/>
            <person name="Saunders C.W."/>
            <person name="Hu P."/>
            <person name="Grant R.A."/>
            <person name="Boekhout T."/>
            <person name="Kuramae E.E."/>
            <person name="Kronstad J.W."/>
            <person name="Deangelis Y.M."/>
            <person name="Reeder N.L."/>
            <person name="Johnstone K.R."/>
            <person name="Leland M."/>
            <person name="Fieno A.M."/>
            <person name="Begley W.M."/>
            <person name="Sun Y."/>
            <person name="Lacey M.P."/>
            <person name="Chaudhary T."/>
            <person name="Keough T."/>
            <person name="Chu L."/>
            <person name="Sears R."/>
            <person name="Yuan B."/>
            <person name="Dawson T.L.Jr."/>
        </authorList>
    </citation>
    <scope>NUCLEOTIDE SEQUENCE [LARGE SCALE GENOMIC DNA]</scope>
    <source>
        <strain evidence="9">ATCC MYA-4612 / CBS 7966</strain>
    </source>
</reference>
<feature type="compositionally biased region" description="Polar residues" evidence="7">
    <location>
        <begin position="158"/>
        <end position="179"/>
    </location>
</feature>
<dbReference type="RefSeq" id="XP_001730039.1">
    <property type="nucleotide sequence ID" value="XM_001729987.1"/>
</dbReference>
<dbReference type="GO" id="GO:0000815">
    <property type="term" value="C:ESCRT III complex"/>
    <property type="evidence" value="ECO:0007669"/>
    <property type="project" value="TreeGrafter"/>
</dbReference>
<dbReference type="VEuPathDB" id="FungiDB:MGL_3025"/>
<evidence type="ECO:0000256" key="3">
    <source>
        <dbReference type="ARBA" id="ARBA00022448"/>
    </source>
</evidence>
<name>A8Q6P5_MALGO</name>
<organism evidence="8 9">
    <name type="scientific">Malassezia globosa (strain ATCC MYA-4612 / CBS 7966)</name>
    <name type="common">Dandruff-associated fungus</name>
    <dbReference type="NCBI Taxonomy" id="425265"/>
    <lineage>
        <taxon>Eukaryota</taxon>
        <taxon>Fungi</taxon>
        <taxon>Dikarya</taxon>
        <taxon>Basidiomycota</taxon>
        <taxon>Ustilaginomycotina</taxon>
        <taxon>Malasseziomycetes</taxon>
        <taxon>Malasseziales</taxon>
        <taxon>Malasseziaceae</taxon>
        <taxon>Malassezia</taxon>
    </lineage>
</organism>
<dbReference type="InterPro" id="IPR005024">
    <property type="entry name" value="Snf7_fam"/>
</dbReference>
<accession>A8Q6P5</accession>
<comment type="subcellular location">
    <subcellularLocation>
        <location evidence="1">Endosome membrane</location>
    </subcellularLocation>
</comment>
<dbReference type="GeneID" id="5854346"/>
<evidence type="ECO:0000256" key="4">
    <source>
        <dbReference type="ARBA" id="ARBA00022753"/>
    </source>
</evidence>